<dbReference type="CDD" id="cd21189">
    <property type="entry name" value="CH_PLEC-like_rpt2"/>
    <property type="match status" value="1"/>
</dbReference>
<dbReference type="Pfam" id="PF00307">
    <property type="entry name" value="CH"/>
    <property type="match status" value="2"/>
</dbReference>
<feature type="coiled-coil region" evidence="7">
    <location>
        <begin position="2693"/>
        <end position="2748"/>
    </location>
</feature>
<dbReference type="SMART" id="SM00243">
    <property type="entry name" value="GAS2"/>
    <property type="match status" value="1"/>
</dbReference>
<dbReference type="SUPFAM" id="SSF143575">
    <property type="entry name" value="GAS2 domain-like"/>
    <property type="match status" value="1"/>
</dbReference>
<feature type="compositionally biased region" description="Polar residues" evidence="8">
    <location>
        <begin position="4990"/>
        <end position="5020"/>
    </location>
</feature>
<evidence type="ECO:0000256" key="1">
    <source>
        <dbReference type="ARBA" id="ARBA00004245"/>
    </source>
</evidence>
<dbReference type="InterPro" id="IPR036534">
    <property type="entry name" value="GAR_dom_sf"/>
</dbReference>
<keyword evidence="5" id="KW-0009">Actin-binding</keyword>
<dbReference type="PROSITE" id="PS00019">
    <property type="entry name" value="ACTININ_1"/>
    <property type="match status" value="1"/>
</dbReference>
<dbReference type="GO" id="GO:0005198">
    <property type="term" value="F:structural molecule activity"/>
    <property type="evidence" value="ECO:0007669"/>
    <property type="project" value="TreeGrafter"/>
</dbReference>
<feature type="coiled-coil region" evidence="7">
    <location>
        <begin position="2261"/>
        <end position="2295"/>
    </location>
</feature>
<keyword evidence="6" id="KW-0206">Cytoskeleton</keyword>
<feature type="compositionally biased region" description="Basic and acidic residues" evidence="8">
    <location>
        <begin position="4558"/>
        <end position="4574"/>
    </location>
</feature>
<dbReference type="PROSITE" id="PS50222">
    <property type="entry name" value="EF_HAND_2"/>
    <property type="match status" value="2"/>
</dbReference>
<dbReference type="GO" id="GO:0005737">
    <property type="term" value="C:cytoplasm"/>
    <property type="evidence" value="ECO:0007669"/>
    <property type="project" value="TreeGrafter"/>
</dbReference>
<evidence type="ECO:0000313" key="13">
    <source>
        <dbReference type="RefSeq" id="XP_025411357.1"/>
    </source>
</evidence>
<dbReference type="FunFam" id="1.20.58.60:FF:000053">
    <property type="entry name" value="Short stop, isoform K"/>
    <property type="match status" value="1"/>
</dbReference>
<dbReference type="Pfam" id="PF21019">
    <property type="entry name" value="Spectrin_3"/>
    <property type="match status" value="1"/>
</dbReference>
<dbReference type="CDD" id="cd00176">
    <property type="entry name" value="SPEC"/>
    <property type="match status" value="16"/>
</dbReference>
<dbReference type="InterPro" id="IPR001589">
    <property type="entry name" value="Actinin_actin-bd_CS"/>
</dbReference>
<keyword evidence="3" id="KW-0597">Phosphoprotein</keyword>
<feature type="domain" description="Calponin-homology (CH)" evidence="9">
    <location>
        <begin position="160"/>
        <end position="265"/>
    </location>
</feature>
<dbReference type="InterPro" id="IPR001715">
    <property type="entry name" value="CH_dom"/>
</dbReference>
<dbReference type="SUPFAM" id="SSF47473">
    <property type="entry name" value="EF-hand"/>
    <property type="match status" value="1"/>
</dbReference>
<dbReference type="InterPro" id="IPR036872">
    <property type="entry name" value="CH_dom_sf"/>
</dbReference>
<protein>
    <submittedName>
        <fullName evidence="13">Dystonin isoform X11</fullName>
    </submittedName>
</protein>
<dbReference type="GO" id="GO:0030056">
    <property type="term" value="C:hemidesmosome"/>
    <property type="evidence" value="ECO:0007669"/>
    <property type="project" value="TreeGrafter"/>
</dbReference>
<dbReference type="FunFam" id="1.20.58.60:FF:000040">
    <property type="entry name" value="Short stop, isoform N"/>
    <property type="match status" value="1"/>
</dbReference>
<dbReference type="FunFam" id="1.20.58.60:FF:000001">
    <property type="entry name" value="Microtubule-actin cross-linking factor 1"/>
    <property type="match status" value="4"/>
</dbReference>
<dbReference type="SUPFAM" id="SSF46966">
    <property type="entry name" value="Spectrin repeat"/>
    <property type="match status" value="31"/>
</dbReference>
<feature type="region of interest" description="Disordered" evidence="8">
    <location>
        <begin position="4867"/>
        <end position="5124"/>
    </location>
</feature>
<dbReference type="FunFam" id="1.10.418.10:FF:000022">
    <property type="entry name" value="Short stop, isoform K"/>
    <property type="match status" value="1"/>
</dbReference>
<feature type="compositionally biased region" description="Polar residues" evidence="8">
    <location>
        <begin position="4872"/>
        <end position="4883"/>
    </location>
</feature>
<comment type="subcellular location">
    <subcellularLocation>
        <location evidence="1">Cytoplasm</location>
        <location evidence="1">Cytoskeleton</location>
    </subcellularLocation>
</comment>
<dbReference type="OrthoDB" id="2250192at2759"/>
<dbReference type="InterPro" id="IPR041615">
    <property type="entry name" value="Desmoplakin_SH3"/>
</dbReference>
<dbReference type="PROSITE" id="PS00020">
    <property type="entry name" value="ACTININ_2"/>
    <property type="match status" value="1"/>
</dbReference>
<sequence>MSYYKDRLGFDPDEQPTANGDEATFRKSKRGYEENLCKFKDERDAIQKKTFTKWVNKHLKKANRHVGDLFIDLQDGLNLISLLEVLSGDQLPRERGKLRFHMLQNVQMALEYLRFKKIKLVNIRAEDIVDGNPKLTLGLIWTIILHFQISDIVVGEEPNVSARDALLKWARKSTSKYPGVRVSDFTSSWRDGMAFNAIIHRNRPDLVDWRNVKNKNVRERLESAFYIAEREYGVTRLLDPEDVDTHEIDEKSIITYISSLHEVFPEPPRLHPLYDSESQQRSGEYREIASSLNRWMREKLSLMSDRNFPSTLIEMKKLASDSTRFRNEELPPRHRDKQHLVHLYKELQKYFDTVGENDIEPELQADAIDRTWNRLMMSYQDRDSAIQEEIKRLERLQRLAEKVHRETKRTDLKLDELETRIVEEGRRADRLHPLDAKHNADQLETELRLSEDTIQSLFVDVQALREGRYVQAPELQKRVEKLHQRWVNLRSLLHSKVLTPLATLSFPIVEERTVTKQTRTILETRLVDTNTHFRSLQECIDWCNNKLKQLQEAEYGSDLPSVQGLLDKHQREHKIIDQFHTKVEHCINAKSNFHGDELSLYSQHLNTLQKVYAELVTFSNKRLSDLETLQDFLQSATNQLIWLNEKEEIELNRDWSDKDLNIPSIRQYYESLMSELEKREIQLSSVQDRGEALILQGHLASKCIEAYISALQTQWTWLLQLTLCLETHLKHATYYHQFYADIKEAEHWLNKRDELLNSVYSQSEFSLDDGERLLKGMQDLREELNNFSEVIGTLEERSRQVVPLKQRRLPVTRPIPVNAICNFKQNGINVEKGSQWLLHDNSGRVKWRVSRGMNLTDDSNVPGVVFLIPPPDQEALDSVDRLRRAYDRSTALWQRKQLRMRQNMIFATIKVVKGWDLAQFLAMGADQRNAIRKALNEDANKLLREGDPADPQLRRLKREMDEVNRLFDEFERRSKAEEDSKNLTRMFTEQIKSIQISLDEYEHTLNTRLSAPIPRDMDSLEHLVIQHKDFETSLKNLGPDVEAMQATFKNIPNKTPALQAKHDKVLNQWNQLWNLSQLYVERLKCAEITLSGLDEANNVISDFEIKLASYGEMPSELPALKLVHQDLIALQKNVLLQQPVIDQLVEDKHNTRRLTEKSRHHLPRSAHHDLDRLDSDVNRITSRWNNVCSQLVDRLKSCEAAYDLLNKYKNSYQSEVQIIDESYVKLNNVAPLKMQARDLTETTKQAMAEKYKLCDDTLTEYLNWIGEIEDRIANQDIAQEDLDQLRNQINILKLIKEEIDSQLRPITTCLDQVRHVIATGSEYLSREEINNVEKKAKSLKSRYDHANDRSDKLLRRLTSAKDELSKFKSELTTFTTWMDRAQRTLDEKERALANINRLADTSSTESTREFVSDVIAHQADLRFITMAAQKFIDESKEYLTCLNDFRTGLPSRLHHIEPVSSQDSVIKHTVTNVTQNYKDLLARANALSDKLSGLNSKQREYKDALNAVKAWLREAEPRAIKILNEPIGADPNALEDQLNRTKTLNNEFLGQARLIENVKQAADALIRSLEGQSGMKEVEAIQGPVNELEDKYRSLCNGLADRLSHLDTALVQSHGVQDALDSLLHWLNDAEATLKNITRPVSLHTERLAEQIREYRLLQSDIDTHRASVDSVAHSTQELMINSSNPRLAKKIEVKLKDVMTRFEKLLGRTAKRGELLNDINQTLSSFNSQAAMLEQWLVNALENFNDMPESKLDDLIAQRDSQRQALDQTIRDGKTLINNKDVTDTPPVRDRVKGLENQWKNLNQLLEEKQRLSKAKVEQLQAYEKLRDQVLVWLNNTEKRVNQLESVAVDINIIKNQIDELKPIAKDHRDYSITIDRLNDLGTSFYDSNVTNSLRRRSSVSPTKRYSLDSLRKTSRDSPRSSVVSFSYNRIEDNMDDSPVQQELNEINNRYNLLGVKISDRQNELDSIRDDVRKLVENMKILNQFLDRTQKLLPKESIPLTKEESDKAAKQVRAVLEEMYEKQSLLDSTKSGINDLLKKKPTSLGADRLHDDIQSVTSRWKNLNDTCKNRIQLLEDLKDFHDSHDNLSNWLGAKERMLNVLGPISSDSRIVQSQVQQIQVLREEFRTQQPQLTHLTSVGESILNRIPDPKSPDAQRFSNKLSAILQKWSDLLGKLEDRASNLGAAADSTREFDAGLARLTEALQNISDQLDDVSYDKEPEERLRKIQNLERQLEGQRPLLADLEDAGNHLCNVLDDPACKADIQAKLAAINRQYNNLQKKLDNKKAEIEGSLKDGRQFEASCALTLGWLSDQLGSLTERLLISADKDILQQQVAQYEPIYKEVLHKEHEVIMLLNKGRDMLSRSGQRNESRNLQRDLDKIQQNWDKLRKEAVERHNRLQTCMEHCRKYYRAQESFMPWLTQAENKLELIRPNSFSKKDVDKQLRELSAFRNEVWKHSGEFENVKTLGETFLSSCDVDKELVKQELSTIKTRWDKLNNELMEKTQWLEDISRKLADFSDSLRDSEHALQRCEDKLASHDSIGGAARDPKLLERIKTLREDARKLRNPLVSLRQTAGDLASEAVQMGVGDSLKLQDDVDNLMDRLDDLEGKLDDRCSQLLSASTALAQYADKVKALGKNLNDLEAEFDSLKPPGRDIKTVTGQLDEIDKFVKKIARAGDNVTEMLELGQRLEDSTSMRDQAESLTRQLNKLDEKASNRQTDLENILDRLQDFKNKHDNVIQDIEHATDEFKGLKPIGSEVEAIKFQQQEFNSFRKNTIDPLIISVGDVNGLGQRLIQSAARGVNTGILEKDLEKMNDKWNALKEKLNERDRRLDYGLLQSGKFQEALDGFAKWLADTEELVSNQKPPSADYKVVKAQLQEQKFLKKMLADRQNSMSSIFDMGNEVAANADPRERKEIEIQLKELSQRFDNLDRGATKRMDDLQRAMVVAKEFLEKITPLLEWLDKSEKKIKDMELIPTDEEKIQQRIKEHSKLHNEILSKNPEFHDLTEVASTLMALVGEDEASGVADRIQETADRYAVLVNTSDKVGQLLQDSRAGLRHLVLTYQDLQAWMEGMEKRLGKYKILPVHTDKLVAQMEDIADLCEEISNHQSDVDGTIDTGMELMKHITSDEAIQLKDKLDVLQRRYNDLVTTGTDLLKNAESMLPLVQQFHNAHKRLGDWMLSAESQLQTAEPKEEDIHNLELDIQEFRPVLENINQIGPQLCQMSPGEGASTIEGLVTRDNRRFDAIAEQIQRKAERIHLSKQRSLEVIGDMDDLLDWFREVENQLRDAEPPSSEVDVIRVQLKEHKALNDDISSQKGRGRDVLSLAKKVLREVTQSNDTSLMREKMEDLREVMEHVSSLSAERLSVLEQALPLAQHFQESHFDLSGWLNDMERQVSMLAMPALRPELIAQQQDKNEMFVQSIAEHKPLVDKLNKTGEALIRLCNEEEGLKIQDIMDSDNARYAALRLELRQRQQALEKALQETSQFSDKLEGMLRALQNTAEQVSGAEPISAHPPKIRDQQDENDAVVEDLHKRGDAFQAVKRAANDVINKAPNSSDPAVKDIKRKLDRLNSLWNEVQEATNDRGRSLEEALILAERFWEELQNVMNTLKNLQDSLQSQDPPAVEPAVLKQQKAALREIKAEIDQTKPEVDQCRASGQKLMKVCGDPDKPEVKKNIEDLDNAWETVTALFAKREENLIHAMEKAMEFHETLQDLLKFLDGAERRFANLGPLGTDIKVVKNQIGELKNFKSDIDPQMVKVEALNRKLTRQAQELTERTTVEQAAALKQPLTEVNRRWENLLKGIVERQRQLENSLLQLGQFHHALAELLAWIDGTNKTLDKDLKPVAGDSQLLEVELAKLKVLVNDIHAHQSSVDTLNDAGRQLIENGKGSAEANSTQDKLNLLNKSWKDLLQKAADRQLELEDALQEAQRFAVEIQDLLSWLGEVDGVIATSKPVGGLPETASEQLERFMEVYDELESNRPKVETVLAQGQEYLKKSPGSGNLQQNLKTLKQRWDSVTARANDKKIKLEIALKEATEFHNALQAFVDWLTDAEKTLSNLKPVSRILTTILTQIEDHKTFQKDVSSHREIMLHLDKKGTHLKYFSQKQDVILIKNLLISVQHRFERVVSKSAERTRALDHGYKEAREFHEAWSSLMEWLITAEKNLDELTQDASIGNDPERIKQRLAKHRDVQRALSGKQATYDSTMRMGKGLKEKAPKSDEHQLNKMINELKEKWNMVCTKSVDRQRKLEEALLYCGQFKDAMEALLDWLRKTEKRLTDDGPVHGDLDTVMALVEQHKAFEETLSKRFEQMKTVRQTGKDLMSKANNTDRAVIQSQLDDLEGLWNRTSNLCEKRTERLEDALKQAEQLHKSVHLLLEWLSDAEMKLRFIGPLPDNEQETRNQLNEHRKFMEEMSDKLHEKDFTVALAQQILEKAHPDAVGVIKHWITIIESRWEEVWTWAKQREQRLVEHLQSLQDLDSLLEELFSWLTRLENQLLDLESEPLPDSIEVVEKLIEEHREFMESTAKRQTEVDTVCKVKQPTAPVGRKPSAKKTSTISREDLAGSLHDLTEQRRQSRGSPIVRDKSMDHLPHIGPRFPAKGSKVEEPLLRNSRCRQLWDKWHSVWLMAWERQRRLQEHLNYLREVEKVRNFSWDIWRKRFLKFMNHKKSRLTDLFRKMDKNNDGLIPRDDFIDGIMKTKFDTSKLEMNAVADMFDHDKLGLIDWKEFIAALRPDWEEKKPDTEAEKIHDEVKRLVMLCTCRQKFRVFQVGEGKYRFGDSQKLRLVRILRSTVMVRVGGGWVALDEFLVKNDPCRVEMLPMPNPFVPEEHEPWCPYSLVQLNSKGRTNIELREQFILADGVSQSMSAFKPKHNAQQQRSVSTAGPITKVRERSSRSVPMGKMGVNRTAGTPDSLSDSESSPYSRTPVRKVSTPTVRKSNAGLTGSLPASRPTSRPQSRPGSKPPSRHGSNLSLDSTDSTTPSRIPRLTPGKTPSSTTRKSTLNGQSSTGRGVRSPSTLGNQSMSSSTRSLSMHRSSSIPTLSNSSSSRNQSHQGSKIPVLARPCTSRELTTMPTSSPMSSSPSSGLQSPLATTPSASGLTRRPSNASDTTKRRDSKPEAREPFRL</sequence>
<dbReference type="SMART" id="SM00033">
    <property type="entry name" value="CH"/>
    <property type="match status" value="2"/>
</dbReference>
<accession>A0A8B8FL46</accession>
<evidence type="ECO:0000256" key="3">
    <source>
        <dbReference type="ARBA" id="ARBA00022553"/>
    </source>
</evidence>
<dbReference type="FunFam" id="1.20.58.60:FF:000044">
    <property type="entry name" value="Short stop, isoform K"/>
    <property type="match status" value="1"/>
</dbReference>
<feature type="compositionally biased region" description="Basic and acidic residues" evidence="8">
    <location>
        <begin position="5108"/>
        <end position="5124"/>
    </location>
</feature>
<dbReference type="PANTHER" id="PTHR23169:SF23">
    <property type="entry name" value="SHORT STOP, ISOFORM H"/>
    <property type="match status" value="1"/>
</dbReference>
<keyword evidence="4" id="KW-0677">Repeat</keyword>
<feature type="compositionally biased region" description="Polar residues" evidence="8">
    <location>
        <begin position="5084"/>
        <end position="5107"/>
    </location>
</feature>
<dbReference type="SUPFAM" id="SSF47576">
    <property type="entry name" value="Calponin-homology domain, CH-domain"/>
    <property type="match status" value="1"/>
</dbReference>
<evidence type="ECO:0000256" key="7">
    <source>
        <dbReference type="SAM" id="Coils"/>
    </source>
</evidence>
<feature type="coiled-coil region" evidence="7">
    <location>
        <begin position="1329"/>
        <end position="1401"/>
    </location>
</feature>
<dbReference type="CDD" id="cd00051">
    <property type="entry name" value="EFh"/>
    <property type="match status" value="1"/>
</dbReference>
<feature type="compositionally biased region" description="Polar residues" evidence="8">
    <location>
        <begin position="4930"/>
        <end position="4941"/>
    </location>
</feature>
<feature type="coiled-coil region" evidence="7">
    <location>
        <begin position="1470"/>
        <end position="1514"/>
    </location>
</feature>
<dbReference type="FunFam" id="1.20.58.60:FF:000039">
    <property type="entry name" value="Short stop, isoform N"/>
    <property type="match status" value="1"/>
</dbReference>
<keyword evidence="2" id="KW-0963">Cytoplasm</keyword>
<proteinExistence type="predicted"/>
<evidence type="ECO:0000313" key="12">
    <source>
        <dbReference type="Proteomes" id="UP000694846"/>
    </source>
</evidence>
<evidence type="ECO:0000256" key="6">
    <source>
        <dbReference type="ARBA" id="ARBA00023212"/>
    </source>
</evidence>
<feature type="domain" description="EF-hand" evidence="10">
    <location>
        <begin position="4666"/>
        <end position="4701"/>
    </location>
</feature>
<evidence type="ECO:0000259" key="11">
    <source>
        <dbReference type="PROSITE" id="PS51460"/>
    </source>
</evidence>
<feature type="region of interest" description="Disordered" evidence="8">
    <location>
        <begin position="4541"/>
        <end position="4597"/>
    </location>
</feature>
<dbReference type="Gene3D" id="1.20.58.60">
    <property type="match status" value="30"/>
</dbReference>
<feature type="compositionally biased region" description="Low complexity" evidence="8">
    <location>
        <begin position="5069"/>
        <end position="5083"/>
    </location>
</feature>
<evidence type="ECO:0000259" key="9">
    <source>
        <dbReference type="PROSITE" id="PS50021"/>
    </source>
</evidence>
<feature type="domain" description="EF-hand" evidence="10">
    <location>
        <begin position="4702"/>
        <end position="4737"/>
    </location>
</feature>
<dbReference type="GO" id="GO:0042060">
    <property type="term" value="P:wound healing"/>
    <property type="evidence" value="ECO:0007669"/>
    <property type="project" value="TreeGrafter"/>
</dbReference>
<dbReference type="SMART" id="SM00054">
    <property type="entry name" value="EFh"/>
    <property type="match status" value="2"/>
</dbReference>
<dbReference type="PROSITE" id="PS51460">
    <property type="entry name" value="GAR"/>
    <property type="match status" value="1"/>
</dbReference>
<dbReference type="PANTHER" id="PTHR23169">
    <property type="entry name" value="ENVOPLAKIN"/>
    <property type="match status" value="1"/>
</dbReference>
<dbReference type="GO" id="GO:0008017">
    <property type="term" value="F:microtubule binding"/>
    <property type="evidence" value="ECO:0007669"/>
    <property type="project" value="InterPro"/>
</dbReference>
<dbReference type="FunFam" id="1.20.58.60:FF:000030">
    <property type="entry name" value="Short stop, isoform K"/>
    <property type="match status" value="1"/>
</dbReference>
<dbReference type="InterPro" id="IPR043197">
    <property type="entry name" value="Plakin"/>
</dbReference>
<dbReference type="Pfam" id="PF21020">
    <property type="entry name" value="Spectrin_4"/>
    <property type="match status" value="1"/>
</dbReference>
<dbReference type="Gene3D" id="3.30.920.20">
    <property type="entry name" value="Gas2-like domain"/>
    <property type="match status" value="1"/>
</dbReference>
<dbReference type="InterPro" id="IPR003108">
    <property type="entry name" value="GAR_dom"/>
</dbReference>
<feature type="domain" description="Calponin-homology (CH)" evidence="9">
    <location>
        <begin position="45"/>
        <end position="148"/>
    </location>
</feature>
<dbReference type="InterPro" id="IPR002017">
    <property type="entry name" value="Spectrin_repeat"/>
</dbReference>
<dbReference type="Gene3D" id="2.30.30.40">
    <property type="entry name" value="SH3 Domains"/>
    <property type="match status" value="1"/>
</dbReference>
<evidence type="ECO:0000256" key="2">
    <source>
        <dbReference type="ARBA" id="ARBA00022490"/>
    </source>
</evidence>
<dbReference type="GO" id="GO:0005882">
    <property type="term" value="C:intermediate filament"/>
    <property type="evidence" value="ECO:0007669"/>
    <property type="project" value="TreeGrafter"/>
</dbReference>
<feature type="compositionally biased region" description="Polar residues" evidence="8">
    <location>
        <begin position="4949"/>
        <end position="4958"/>
    </location>
</feature>
<dbReference type="GeneID" id="112684192"/>
<name>A0A8B8FL46_9HEMI</name>
<organism evidence="12 13">
    <name type="scientific">Sipha flava</name>
    <name type="common">yellow sugarcane aphid</name>
    <dbReference type="NCBI Taxonomy" id="143950"/>
    <lineage>
        <taxon>Eukaryota</taxon>
        <taxon>Metazoa</taxon>
        <taxon>Ecdysozoa</taxon>
        <taxon>Arthropoda</taxon>
        <taxon>Hexapoda</taxon>
        <taxon>Insecta</taxon>
        <taxon>Pterygota</taxon>
        <taxon>Neoptera</taxon>
        <taxon>Paraneoptera</taxon>
        <taxon>Hemiptera</taxon>
        <taxon>Sternorrhyncha</taxon>
        <taxon>Aphidomorpha</taxon>
        <taxon>Aphidoidea</taxon>
        <taxon>Aphididae</taxon>
        <taxon>Sipha</taxon>
    </lineage>
</organism>
<feature type="compositionally biased region" description="Basic and acidic residues" evidence="8">
    <location>
        <begin position="4582"/>
        <end position="4591"/>
    </location>
</feature>
<dbReference type="Gene3D" id="1.10.238.10">
    <property type="entry name" value="EF-hand"/>
    <property type="match status" value="1"/>
</dbReference>
<dbReference type="GO" id="GO:0003779">
    <property type="term" value="F:actin binding"/>
    <property type="evidence" value="ECO:0007669"/>
    <property type="project" value="UniProtKB-KW"/>
</dbReference>
<dbReference type="GO" id="GO:0031122">
    <property type="term" value="P:cytoplasmic microtubule organization"/>
    <property type="evidence" value="ECO:0007669"/>
    <property type="project" value="TreeGrafter"/>
</dbReference>
<dbReference type="Pfam" id="PF13499">
    <property type="entry name" value="EF-hand_7"/>
    <property type="match status" value="1"/>
</dbReference>
<reference evidence="13" key="1">
    <citation type="submission" date="2025-08" db="UniProtKB">
        <authorList>
            <consortium name="RefSeq"/>
        </authorList>
    </citation>
    <scope>IDENTIFICATION</scope>
</reference>
<dbReference type="RefSeq" id="XP_025411357.1">
    <property type="nucleotide sequence ID" value="XM_025555572.1"/>
</dbReference>
<dbReference type="InterPro" id="IPR002048">
    <property type="entry name" value="EF_hand_dom"/>
</dbReference>
<dbReference type="InterPro" id="IPR018159">
    <property type="entry name" value="Spectrin/alpha-actinin"/>
</dbReference>
<dbReference type="FunFam" id="1.20.58.60:FF:000055">
    <property type="entry name" value="Short stop, isoform K"/>
    <property type="match status" value="1"/>
</dbReference>
<feature type="coiled-coil region" evidence="7">
    <location>
        <begin position="2364"/>
        <end position="2391"/>
    </location>
</feature>
<dbReference type="FunFam" id="1.20.58.60:FF:000042">
    <property type="entry name" value="Short stop, isoform N"/>
    <property type="match status" value="1"/>
</dbReference>
<dbReference type="GO" id="GO:0005509">
    <property type="term" value="F:calcium ion binding"/>
    <property type="evidence" value="ECO:0007669"/>
    <property type="project" value="InterPro"/>
</dbReference>
<dbReference type="InterPro" id="IPR011992">
    <property type="entry name" value="EF-hand-dom_pair"/>
</dbReference>
<evidence type="ECO:0000256" key="4">
    <source>
        <dbReference type="ARBA" id="ARBA00022737"/>
    </source>
</evidence>
<dbReference type="InterPro" id="IPR049538">
    <property type="entry name" value="PCN-like_spectrin-like_rpt"/>
</dbReference>
<evidence type="ECO:0000256" key="5">
    <source>
        <dbReference type="ARBA" id="ARBA00023203"/>
    </source>
</evidence>
<evidence type="ECO:0000259" key="10">
    <source>
        <dbReference type="PROSITE" id="PS50222"/>
    </source>
</evidence>
<gene>
    <name evidence="13" type="primary">LOC112684192</name>
</gene>
<feature type="coiled-coil region" evidence="7">
    <location>
        <begin position="2590"/>
        <end position="2645"/>
    </location>
</feature>
<dbReference type="Pfam" id="PF17902">
    <property type="entry name" value="SH3_10"/>
    <property type="match status" value="1"/>
</dbReference>
<dbReference type="PROSITE" id="PS50021">
    <property type="entry name" value="CH"/>
    <property type="match status" value="2"/>
</dbReference>
<dbReference type="Gene3D" id="1.10.418.10">
    <property type="entry name" value="Calponin-like domain"/>
    <property type="match status" value="2"/>
</dbReference>
<feature type="compositionally biased region" description="Low complexity" evidence="8">
    <location>
        <begin position="4910"/>
        <end position="4922"/>
    </location>
</feature>
<feature type="domain" description="GAR" evidence="11">
    <location>
        <begin position="4742"/>
        <end position="4814"/>
    </location>
</feature>
<feature type="compositionally biased region" description="Low complexity" evidence="8">
    <location>
        <begin position="5021"/>
        <end position="5054"/>
    </location>
</feature>
<keyword evidence="7" id="KW-0175">Coiled coil</keyword>
<feature type="coiled-coil region" evidence="7">
    <location>
        <begin position="376"/>
        <end position="406"/>
    </location>
</feature>
<feature type="coiled-coil region" evidence="7">
    <location>
        <begin position="1753"/>
        <end position="1830"/>
    </location>
</feature>
<dbReference type="CDD" id="cd21188">
    <property type="entry name" value="CH_PLEC-like_rpt1"/>
    <property type="match status" value="1"/>
</dbReference>
<feature type="coiled-coil region" evidence="7">
    <location>
        <begin position="1268"/>
        <end position="1302"/>
    </location>
</feature>
<dbReference type="Pfam" id="PF02187">
    <property type="entry name" value="GAS2"/>
    <property type="match status" value="1"/>
</dbReference>
<dbReference type="FunFam" id="1.10.418.10:FF:000048">
    <property type="entry name" value="Short stop, isoform B"/>
    <property type="match status" value="1"/>
</dbReference>
<dbReference type="Pfam" id="PF00435">
    <property type="entry name" value="Spectrin"/>
    <property type="match status" value="19"/>
</dbReference>
<evidence type="ECO:0000256" key="8">
    <source>
        <dbReference type="SAM" id="MobiDB-lite"/>
    </source>
</evidence>
<dbReference type="CTD" id="36542"/>
<dbReference type="GO" id="GO:0045104">
    <property type="term" value="P:intermediate filament cytoskeleton organization"/>
    <property type="evidence" value="ECO:0007669"/>
    <property type="project" value="InterPro"/>
</dbReference>
<dbReference type="Proteomes" id="UP000694846">
    <property type="component" value="Unplaced"/>
</dbReference>
<feature type="compositionally biased region" description="Low complexity" evidence="8">
    <location>
        <begin position="4970"/>
        <end position="4979"/>
    </location>
</feature>
<dbReference type="GO" id="GO:0005886">
    <property type="term" value="C:plasma membrane"/>
    <property type="evidence" value="ECO:0007669"/>
    <property type="project" value="UniProtKB-SubCell"/>
</dbReference>
<keyword evidence="12" id="KW-1185">Reference proteome</keyword>
<dbReference type="SMART" id="SM00150">
    <property type="entry name" value="SPEC"/>
    <property type="match status" value="36"/>
</dbReference>